<dbReference type="Gene3D" id="2.60.40.2970">
    <property type="match status" value="1"/>
</dbReference>
<keyword evidence="1" id="KW-0472">Membrane</keyword>
<keyword evidence="1" id="KW-1133">Transmembrane helix</keyword>
<protein>
    <submittedName>
        <fullName evidence="2">Uncharacterized protein</fullName>
    </submittedName>
</protein>
<accession>A0A0G2FQT8</accession>
<dbReference type="OrthoDB" id="4664297at2759"/>
<comment type="caution">
    <text evidence="2">The sequence shown here is derived from an EMBL/GenBank/DDBJ whole genome shotgun (WGS) entry which is preliminary data.</text>
</comment>
<dbReference type="EMBL" id="LCUC01000131">
    <property type="protein sequence ID" value="KKY36334.1"/>
    <property type="molecule type" value="Genomic_DNA"/>
</dbReference>
<dbReference type="AlphaFoldDB" id="A0A0G2FQT8"/>
<gene>
    <name evidence="2" type="ORF">UCDDA912_g03663</name>
</gene>
<keyword evidence="3" id="KW-1185">Reference proteome</keyword>
<evidence type="ECO:0000313" key="2">
    <source>
        <dbReference type="EMBL" id="KKY36334.1"/>
    </source>
</evidence>
<proteinExistence type="predicted"/>
<evidence type="ECO:0000313" key="3">
    <source>
        <dbReference type="Proteomes" id="UP000034680"/>
    </source>
</evidence>
<reference evidence="2 3" key="2">
    <citation type="submission" date="2015-05" db="EMBL/GenBank/DDBJ databases">
        <authorList>
            <person name="Morales-Cruz A."/>
            <person name="Amrine K.C."/>
            <person name="Cantu D."/>
        </authorList>
    </citation>
    <scope>NUCLEOTIDE SEQUENCE [LARGE SCALE GENOMIC DNA]</scope>
    <source>
        <strain evidence="2">DA912</strain>
    </source>
</reference>
<keyword evidence="1" id="KW-0812">Transmembrane</keyword>
<name>A0A0G2FQT8_9PEZI</name>
<evidence type="ECO:0000256" key="1">
    <source>
        <dbReference type="SAM" id="Phobius"/>
    </source>
</evidence>
<sequence length="201" mass="21534">MPARTQFALHTVFTGLFILGVLTFLYHNLDHAPTSSKMASQDNEILSQLHVSLSQASKSPPAISIKVTNKSPSPVTILSWESPLDELALSLGLLSITPSGASEPLEIDRIMVSRKLPPSEKSLVSLAPGESRENQVVLKELLVPAEKLKGKKSAVEVKGRWMGVWPKTRDELSSDAIEKGAHGGGAVAGTFASDSIEIEVD</sequence>
<dbReference type="Proteomes" id="UP000034680">
    <property type="component" value="Unassembled WGS sequence"/>
</dbReference>
<organism evidence="2 3">
    <name type="scientific">Diaporthe ampelina</name>
    <dbReference type="NCBI Taxonomy" id="1214573"/>
    <lineage>
        <taxon>Eukaryota</taxon>
        <taxon>Fungi</taxon>
        <taxon>Dikarya</taxon>
        <taxon>Ascomycota</taxon>
        <taxon>Pezizomycotina</taxon>
        <taxon>Sordariomycetes</taxon>
        <taxon>Sordariomycetidae</taxon>
        <taxon>Diaporthales</taxon>
        <taxon>Diaporthaceae</taxon>
        <taxon>Diaporthe</taxon>
    </lineage>
</organism>
<feature type="transmembrane region" description="Helical" evidence="1">
    <location>
        <begin position="7"/>
        <end position="26"/>
    </location>
</feature>
<reference evidence="2 3" key="1">
    <citation type="submission" date="2015-05" db="EMBL/GenBank/DDBJ databases">
        <title>Distinctive expansion of gene families associated with plant cell wall degradation and secondary metabolism in the genomes of grapevine trunk pathogens.</title>
        <authorList>
            <person name="Lawrence D.P."/>
            <person name="Travadon R."/>
            <person name="Rolshausen P.E."/>
            <person name="Baumgartner K."/>
        </authorList>
    </citation>
    <scope>NUCLEOTIDE SEQUENCE [LARGE SCALE GENOMIC DNA]</scope>
    <source>
        <strain evidence="2">DA912</strain>
    </source>
</reference>